<dbReference type="InterPro" id="IPR045573">
    <property type="entry name" value="Fut8_N_cat"/>
</dbReference>
<keyword evidence="1 3" id="KW-0328">Glycosyltransferase</keyword>
<reference evidence="6" key="1">
    <citation type="journal article" date="2009" name="Curr. Biol.">
        <title>A hypervariable invertebrate allodeterminant.</title>
        <authorList>
            <person name="Nicotra M.L."/>
            <person name="Powell A.E."/>
            <person name="Rosengarten R.D."/>
            <person name="Moreno M."/>
            <person name="Grimwood J."/>
            <person name="Lakkis F.G."/>
            <person name="Dellaporta S.L."/>
            <person name="Buss L.W."/>
        </authorList>
    </citation>
    <scope>NUCLEOTIDE SEQUENCE</scope>
</reference>
<accession>C0ILU4</accession>
<evidence type="ECO:0000256" key="3">
    <source>
        <dbReference type="PROSITE-ProRule" id="PRU00992"/>
    </source>
</evidence>
<protein>
    <submittedName>
        <fullName evidence="6">Fucosyltransferase 8-like protein</fullName>
    </submittedName>
</protein>
<keyword evidence="4" id="KW-1133">Transmembrane helix</keyword>
<dbReference type="GO" id="GO:0006487">
    <property type="term" value="P:protein N-linked glycosylation"/>
    <property type="evidence" value="ECO:0007669"/>
    <property type="project" value="TreeGrafter"/>
</dbReference>
<evidence type="ECO:0000259" key="5">
    <source>
        <dbReference type="PROSITE" id="PS51659"/>
    </source>
</evidence>
<dbReference type="PROSITE" id="PS51659">
    <property type="entry name" value="GT23"/>
    <property type="match status" value="1"/>
</dbReference>
<dbReference type="OrthoDB" id="428346at2759"/>
<organism evidence="6">
    <name type="scientific">Hydractinia symbiolongicarpus</name>
    <name type="common">Hermit crab hydroid</name>
    <dbReference type="NCBI Taxonomy" id="13093"/>
    <lineage>
        <taxon>Eukaryota</taxon>
        <taxon>Metazoa</taxon>
        <taxon>Cnidaria</taxon>
        <taxon>Hydrozoa</taxon>
        <taxon>Hydroidolina</taxon>
        <taxon>Anthoathecata</taxon>
        <taxon>Filifera</taxon>
        <taxon>Hydractiniidae</taxon>
        <taxon>Hydractinia</taxon>
    </lineage>
</organism>
<keyword evidence="4" id="KW-0472">Membrane</keyword>
<sequence length="512" mass="59247">MLASMRSGKLARLILNLVSVFCLVELLYFLMIMTINQPAYDNWNADLKNEIIALEDRMSRKEVLKVEKVEEGKVGREYLENMLKIPDHMDAKTRRLKDIHDFIYETLDKLQNEGDCEEKKIVQCHNSVMSGFGSTIHRHVICLHIAFALGRAFFIEHDYSSFNGLAAFTKMESGKCAYLKNKIPEIKSKCNFKDPKCYLNKDNFEIDNSYKVLEFTHEANFPAPKYIPGTLPKNMEKELYDLGVKEPWHWFTSQLLGYMILRPNHAFKEKLAQSLDVIQFQKPVISMHVRRGDKIGSESHYIDESTFVKAALAKSNHTYADLYVASGEKSAIMKIKRMVTGKFRVRQSPANKLSSILVKRDDKSKNTMENILFDLYMLAHADHSIVTFSSNVGRLVWELKTAMYPYDAKDTVVSLDSRLFYGWYDYHARQTYYLSTKENKASYPVGKDSIVMEYNVGELFLHHHKRRVTDDHGKFVNLSLVTSRSNHKSKGYVLSDDFTEWPGKPHYKNDIA</sequence>
<dbReference type="PANTHER" id="PTHR13132">
    <property type="entry name" value="ALPHA- 1,6 -FUCOSYLTRANSFERASE"/>
    <property type="match status" value="1"/>
</dbReference>
<keyword evidence="2 3" id="KW-0808">Transferase</keyword>
<dbReference type="InterPro" id="IPR027350">
    <property type="entry name" value="GT23_dom"/>
</dbReference>
<feature type="domain" description="GT23" evidence="5">
    <location>
        <begin position="118"/>
        <end position="415"/>
    </location>
</feature>
<dbReference type="Pfam" id="PF19745">
    <property type="entry name" value="FUT8_N_cat"/>
    <property type="match status" value="1"/>
</dbReference>
<dbReference type="EMBL" id="EU219736">
    <property type="protein sequence ID" value="ABY62784.1"/>
    <property type="molecule type" value="Genomic_DNA"/>
</dbReference>
<keyword evidence="4" id="KW-0812">Transmembrane</keyword>
<evidence type="ECO:0000313" key="6">
    <source>
        <dbReference type="EMBL" id="ABY62784.1"/>
    </source>
</evidence>
<dbReference type="Gene3D" id="3.40.50.11350">
    <property type="match status" value="1"/>
</dbReference>
<evidence type="ECO:0000256" key="4">
    <source>
        <dbReference type="SAM" id="Phobius"/>
    </source>
</evidence>
<evidence type="ECO:0000256" key="2">
    <source>
        <dbReference type="ARBA" id="ARBA00022679"/>
    </source>
</evidence>
<dbReference type="AlphaFoldDB" id="C0ILU4"/>
<feature type="region of interest" description="Important for donor substrate binding" evidence="3">
    <location>
        <begin position="290"/>
        <end position="291"/>
    </location>
</feature>
<evidence type="ECO:0000256" key="1">
    <source>
        <dbReference type="ARBA" id="ARBA00022676"/>
    </source>
</evidence>
<proteinExistence type="inferred from homology"/>
<name>C0ILU4_HYDSY</name>
<dbReference type="PANTHER" id="PTHR13132:SF29">
    <property type="entry name" value="ALPHA-(1,6)-FUCOSYLTRANSFERASE"/>
    <property type="match status" value="1"/>
</dbReference>
<comment type="similarity">
    <text evidence="3">Belongs to the glycosyltransferase 23 family.</text>
</comment>
<dbReference type="CAZy" id="GT23">
    <property type="family name" value="Glycosyltransferase Family 23"/>
</dbReference>
<dbReference type="GO" id="GO:0046921">
    <property type="term" value="F:alpha-(1-&gt;6)-fucosyltransferase activity"/>
    <property type="evidence" value="ECO:0007669"/>
    <property type="project" value="TreeGrafter"/>
</dbReference>
<feature type="transmembrane region" description="Helical" evidence="4">
    <location>
        <begin position="12"/>
        <end position="31"/>
    </location>
</feature>